<proteinExistence type="predicted"/>
<dbReference type="EMBL" id="CP042469">
    <property type="protein sequence ID" value="QOX62644.1"/>
    <property type="molecule type" value="Genomic_DNA"/>
</dbReference>
<protein>
    <submittedName>
        <fullName evidence="1">Sigma-70 family RNA polymerase sigma factor</fullName>
    </submittedName>
</protein>
<accession>A0ACD1A880</accession>
<keyword evidence="2" id="KW-1185">Reference proteome</keyword>
<evidence type="ECO:0000313" key="2">
    <source>
        <dbReference type="Proteomes" id="UP000594014"/>
    </source>
</evidence>
<gene>
    <name evidence="1" type="ORF">FRZ06_04420</name>
</gene>
<evidence type="ECO:0000313" key="1">
    <source>
        <dbReference type="EMBL" id="QOX62644.1"/>
    </source>
</evidence>
<organism evidence="1 2">
    <name type="scientific">Anoxybacterium hadale</name>
    <dbReference type="NCBI Taxonomy" id="3408580"/>
    <lineage>
        <taxon>Bacteria</taxon>
        <taxon>Bacillati</taxon>
        <taxon>Bacillota</taxon>
        <taxon>Clostridia</taxon>
        <taxon>Peptostreptococcales</taxon>
        <taxon>Anaerovoracaceae</taxon>
        <taxon>Anoxybacterium</taxon>
    </lineage>
</organism>
<reference evidence="1" key="1">
    <citation type="submission" date="2019-08" db="EMBL/GenBank/DDBJ databases">
        <title>Genome sequence of Clostridiales bacterium MT110.</title>
        <authorList>
            <person name="Cao J."/>
        </authorList>
    </citation>
    <scope>NUCLEOTIDE SEQUENCE</scope>
    <source>
        <strain evidence="1">MT110</strain>
    </source>
</reference>
<name>A0ACD1A880_9FIRM</name>
<dbReference type="Proteomes" id="UP000594014">
    <property type="component" value="Chromosome"/>
</dbReference>
<sequence length="191" mass="22347">MSSDLNEKQLIQKAKMGDEKSFESLILGCQSKAYNLAIRYLKNEEDAMDALQESFIKIFRHLNSFKEDSRFDTWVYRIVVNTCNDILRKNSSRKTTDSIFRTEDDKEMVVEIPDSSGAPEEVYDKKEKSEYIMSCMDKLSQDQREIIILRDIQGFSYDEISEILKCSVGTVKSRINRSRLKLREILMEQNL</sequence>